<dbReference type="InterPro" id="IPR036047">
    <property type="entry name" value="F-box-like_dom_sf"/>
</dbReference>
<dbReference type="Pfam" id="PF00646">
    <property type="entry name" value="F-box"/>
    <property type="match status" value="1"/>
</dbReference>
<feature type="domain" description="F-box" evidence="1">
    <location>
        <begin position="52"/>
        <end position="100"/>
    </location>
</feature>
<sequence length="354" mass="41285">MPRSAAARRHRDDDTDEEELVDLTADLSLHSKRSERQRRRQQSRAARAASRSGAILNLPYELLVLMLSMLHPGDVVRFSAVNRNMRDFVHRERDNIANAIIKRRYRILERCFRLPVLLADVDPELHGDLQLVAREDIMAIHKRPYQHVPLPDPTLICTCLTCLLRWNSLCLVLDFAHWQGDLDQGNALPIIPRGKSPEWNHTLLSSHAALVREALADRLLYAHILQIQLNNTVRSIHRHAQNKGNQRRRFKLSKGDEAAETDQFLEASGPPTLDFPFHRDNYYMLEAYMPGRSWNGDEQRWMYMPAEQHNVDLKVVVRFARWKESEEAKKVRDSEVFLQELRYTNPLLDARNQQ</sequence>
<dbReference type="EMBL" id="SKBQ01000109">
    <property type="protein sequence ID" value="TPX18787.1"/>
    <property type="molecule type" value="Genomic_DNA"/>
</dbReference>
<dbReference type="PROSITE" id="PS50181">
    <property type="entry name" value="FBOX"/>
    <property type="match status" value="1"/>
</dbReference>
<dbReference type="InParanoid" id="A0A507BFU9"/>
<evidence type="ECO:0000313" key="2">
    <source>
        <dbReference type="EMBL" id="TPX18787.1"/>
    </source>
</evidence>
<keyword evidence="3" id="KW-1185">Reference proteome</keyword>
<organism evidence="2 3">
    <name type="scientific">Thyridium curvatum</name>
    <dbReference type="NCBI Taxonomy" id="1093900"/>
    <lineage>
        <taxon>Eukaryota</taxon>
        <taxon>Fungi</taxon>
        <taxon>Dikarya</taxon>
        <taxon>Ascomycota</taxon>
        <taxon>Pezizomycotina</taxon>
        <taxon>Sordariomycetes</taxon>
        <taxon>Sordariomycetidae</taxon>
        <taxon>Thyridiales</taxon>
        <taxon>Thyridiaceae</taxon>
        <taxon>Thyridium</taxon>
    </lineage>
</organism>
<protein>
    <recommendedName>
        <fullName evidence="1">F-box domain-containing protein</fullName>
    </recommendedName>
</protein>
<name>A0A507BFU9_9PEZI</name>
<dbReference type="OrthoDB" id="3642468at2759"/>
<dbReference type="RefSeq" id="XP_031000498.1">
    <property type="nucleotide sequence ID" value="XM_031134276.1"/>
</dbReference>
<evidence type="ECO:0000259" key="1">
    <source>
        <dbReference type="PROSITE" id="PS50181"/>
    </source>
</evidence>
<dbReference type="InterPro" id="IPR001810">
    <property type="entry name" value="F-box_dom"/>
</dbReference>
<gene>
    <name evidence="2" type="ORF">E0L32_011536</name>
</gene>
<dbReference type="CDD" id="cd09917">
    <property type="entry name" value="F-box_SF"/>
    <property type="match status" value="1"/>
</dbReference>
<dbReference type="GeneID" id="41978983"/>
<comment type="caution">
    <text evidence="2">The sequence shown here is derived from an EMBL/GenBank/DDBJ whole genome shotgun (WGS) entry which is preliminary data.</text>
</comment>
<evidence type="ECO:0000313" key="3">
    <source>
        <dbReference type="Proteomes" id="UP000319257"/>
    </source>
</evidence>
<reference evidence="2 3" key="1">
    <citation type="submission" date="2019-06" db="EMBL/GenBank/DDBJ databases">
        <title>Draft genome sequence of the filamentous fungus Phialemoniopsis curvata isolated from diesel fuel.</title>
        <authorList>
            <person name="Varaljay V.A."/>
            <person name="Lyon W.J."/>
            <person name="Crouch A.L."/>
            <person name="Drake C.E."/>
            <person name="Hollomon J.M."/>
            <person name="Nadeau L.J."/>
            <person name="Nunn H.S."/>
            <person name="Stevenson B.S."/>
            <person name="Bojanowski C.L."/>
            <person name="Crookes-Goodson W.J."/>
        </authorList>
    </citation>
    <scope>NUCLEOTIDE SEQUENCE [LARGE SCALE GENOMIC DNA]</scope>
    <source>
        <strain evidence="2 3">D216</strain>
    </source>
</reference>
<dbReference type="AlphaFoldDB" id="A0A507BFU9"/>
<accession>A0A507BFU9</accession>
<dbReference type="STRING" id="1093900.A0A507BFU9"/>
<dbReference type="Proteomes" id="UP000319257">
    <property type="component" value="Unassembled WGS sequence"/>
</dbReference>
<proteinExistence type="predicted"/>
<dbReference type="SUPFAM" id="SSF81383">
    <property type="entry name" value="F-box domain"/>
    <property type="match status" value="1"/>
</dbReference>